<dbReference type="RefSeq" id="XP_029322888.1">
    <property type="nucleotide sequence ID" value="XM_029467028.1"/>
</dbReference>
<dbReference type="GO" id="GO:0034497">
    <property type="term" value="P:protein localization to phagophore assembly site"/>
    <property type="evidence" value="ECO:0007669"/>
    <property type="project" value="TreeGrafter"/>
</dbReference>
<dbReference type="EMBL" id="CP028776">
    <property type="protein sequence ID" value="AWU77411.1"/>
    <property type="molecule type" value="Genomic_DNA"/>
</dbReference>
<dbReference type="Pfam" id="PF10033">
    <property type="entry name" value="ATG13"/>
    <property type="match status" value="1"/>
</dbReference>
<feature type="region of interest" description="Disordered" evidence="5">
    <location>
        <begin position="406"/>
        <end position="429"/>
    </location>
</feature>
<comment type="similarity">
    <text evidence="1 4">Belongs to the ATG13 family. Fungi subfamily.</text>
</comment>
<dbReference type="InterPro" id="IPR036570">
    <property type="entry name" value="HORMA_dom_sf"/>
</dbReference>
<dbReference type="PANTHER" id="PTHR13430">
    <property type="match status" value="1"/>
</dbReference>
<evidence type="ECO:0000313" key="8">
    <source>
        <dbReference type="Proteomes" id="UP000249293"/>
    </source>
</evidence>
<dbReference type="GO" id="GO:0034727">
    <property type="term" value="P:piecemeal microautophagy of the nucleus"/>
    <property type="evidence" value="ECO:0007669"/>
    <property type="project" value="TreeGrafter"/>
</dbReference>
<feature type="compositionally biased region" description="Basic residues" evidence="5">
    <location>
        <begin position="816"/>
        <end position="825"/>
    </location>
</feature>
<dbReference type="Gene3D" id="3.30.900.10">
    <property type="entry name" value="HORMA domain"/>
    <property type="match status" value="1"/>
</dbReference>
<protein>
    <recommendedName>
        <fullName evidence="2 4">Autophagy-related protein 13</fullName>
    </recommendedName>
</protein>
<evidence type="ECO:0000256" key="2">
    <source>
        <dbReference type="ARBA" id="ARBA00013801"/>
    </source>
</evidence>
<evidence type="ECO:0000256" key="4">
    <source>
        <dbReference type="RuleBase" id="RU361214"/>
    </source>
</evidence>
<proteinExistence type="inferred from homology"/>
<feature type="region of interest" description="Disordered" evidence="5">
    <location>
        <begin position="726"/>
        <end position="830"/>
    </location>
</feature>
<dbReference type="GO" id="GO:0000423">
    <property type="term" value="P:mitophagy"/>
    <property type="evidence" value="ECO:0007669"/>
    <property type="project" value="TreeGrafter"/>
</dbReference>
<evidence type="ECO:0000256" key="3">
    <source>
        <dbReference type="ARBA" id="ARBA00023006"/>
    </source>
</evidence>
<feature type="compositionally biased region" description="Low complexity" evidence="5">
    <location>
        <begin position="766"/>
        <end position="779"/>
    </location>
</feature>
<dbReference type="KEGG" id="pkz:C5L36_0D01470"/>
<feature type="region of interest" description="Disordered" evidence="5">
    <location>
        <begin position="561"/>
        <end position="634"/>
    </location>
</feature>
<evidence type="ECO:0000256" key="1">
    <source>
        <dbReference type="ARBA" id="ARBA00005246"/>
    </source>
</evidence>
<accession>A0A2U9R826</accession>
<name>A0A2U9R826_PICKU</name>
<dbReference type="GeneID" id="40385240"/>
<evidence type="ECO:0000313" key="7">
    <source>
        <dbReference type="EMBL" id="AWU77411.1"/>
    </source>
</evidence>
<feature type="domain" description="Autophagy-related protein 13 N-terminal" evidence="6">
    <location>
        <begin position="24"/>
        <end position="287"/>
    </location>
</feature>
<feature type="region of interest" description="Disordered" evidence="5">
    <location>
        <begin position="857"/>
        <end position="905"/>
    </location>
</feature>
<reference evidence="7 8" key="1">
    <citation type="submission" date="2018-06" db="EMBL/GenBank/DDBJ databases">
        <title>Population genomics shows no distinction between pathogenic Candida krusei and environmental Pichia kudriavzevii: One species, four names.</title>
        <authorList>
            <person name="Douglass A.P."/>
            <person name="Offei B."/>
            <person name="Braun-Galleani S."/>
            <person name="Coughlan A.Y."/>
            <person name="Martos A."/>
            <person name="Ortiz-Merino R.A."/>
            <person name="Byrne K.P."/>
            <person name="Wolfe K.H."/>
        </authorList>
    </citation>
    <scope>NUCLEOTIDE SEQUENCE [LARGE SCALE GENOMIC DNA]</scope>
    <source>
        <strain evidence="7 8">CBS573</strain>
    </source>
</reference>
<dbReference type="OrthoDB" id="70161at2759"/>
<dbReference type="STRING" id="4909.A0A2U9R826"/>
<evidence type="ECO:0000259" key="6">
    <source>
        <dbReference type="Pfam" id="PF10033"/>
    </source>
</evidence>
<dbReference type="InterPro" id="IPR018731">
    <property type="entry name" value="Atg13_N"/>
</dbReference>
<feature type="compositionally biased region" description="Acidic residues" evidence="5">
    <location>
        <begin position="798"/>
        <end position="810"/>
    </location>
</feature>
<dbReference type="AlphaFoldDB" id="A0A2U9R826"/>
<dbReference type="GO" id="GO:0005829">
    <property type="term" value="C:cytosol"/>
    <property type="evidence" value="ECO:0007669"/>
    <property type="project" value="TreeGrafter"/>
</dbReference>
<feature type="compositionally biased region" description="Low complexity" evidence="5">
    <location>
        <begin position="735"/>
        <end position="746"/>
    </location>
</feature>
<dbReference type="InterPro" id="IPR040182">
    <property type="entry name" value="ATG13"/>
</dbReference>
<dbReference type="Gene3D" id="6.10.140.1900">
    <property type="match status" value="1"/>
</dbReference>
<gene>
    <name evidence="7" type="ORF">C5L36_0D01470</name>
</gene>
<dbReference type="Proteomes" id="UP000249293">
    <property type="component" value="Chromosome 4"/>
</dbReference>
<feature type="compositionally biased region" description="Low complexity" evidence="5">
    <location>
        <begin position="562"/>
        <end position="584"/>
    </location>
</feature>
<dbReference type="GO" id="GO:0000407">
    <property type="term" value="C:phagophore assembly site"/>
    <property type="evidence" value="ECO:0007669"/>
    <property type="project" value="TreeGrafter"/>
</dbReference>
<keyword evidence="8" id="KW-1185">Reference proteome</keyword>
<sequence length="905" mass="99963">MASQPGVKQRWLTDREADGLARIIRNFFMKASSVIVNVRSQNAYTHQLEKEKELSPYLSDVEHNNSFDVNHDIKFKSNVFANPKSTVSSAEKTSYSSSHVRTQSQKDMWFNLETSASDVLLNFDFHPWEIRDITLLPPMIIETVLDLTGISEFIQLYLEDNIITTKKKSEIVLERWLIKLDLNNYDNELIDLPLIYKNLIVLFRCLYTLIGLLPASKLTESNLQDRVKLKILNGSKAITSKGRFGLSRPLVSNKPEVDIVESKDLLPVLTPIGSLDLSVSYRKNCNFRLYENINIDAIDKSETHNYESQKAALVNSKFKASNTSINSLNMKRRSSARPGVGFRSRSMTSSISISPPVAPLASNLILGTYPIPVKRNDSSSSVHFYHNNSGDKIEQLQHGLMTSPIPGKAPSSVGSKLRNSGSRNNSLEGKLTTTANNVAAPYNPILHHFKTKNKNIMSSSSDIEINNSISLNDDLNNFMKLLESKPDLRISNNSSSIYEDSLSNFKDLKKNNDLFIDSSLKDSFAYSRSISSSTSPSKPPPLVGDQNTLDSTVKLLLDSKHSQNQTQSFQQSQSELHQQTQKQQMGNSGQSHKIRTYSRSSRGSKGSHGSRDSRGSIGLIHHPSSPKSGGITIAGIGATPNQSVHSVLKASATSESFDTVAQAPYSLQMERGVSLPSFSPPIDYDKNFKVASNAASSVSPTTSHLTQHMALSSSMGRAQSLLRNLSGQSQTSFNSGLRGRAGSGSSVTGSQLRSILQNSLNNDAISSRSSRKYSSSDASGKMTPQQLKDISYKQDVFTSDDDGDGIDDMTDDSKSRKGSTARTRSKRAESLSNVLNNLKNMQRRQSMVVKGTVCDVEEEDEEGGHLLYLDDEGGNNQEGKEEEEEEEEDDGLLFEMSDMPLSRDL</sequence>
<keyword evidence="3 4" id="KW-0072">Autophagy</keyword>
<feature type="compositionally biased region" description="Polar residues" evidence="5">
    <location>
        <begin position="412"/>
        <end position="429"/>
    </location>
</feature>
<evidence type="ECO:0000256" key="5">
    <source>
        <dbReference type="SAM" id="MobiDB-lite"/>
    </source>
</evidence>
<feature type="compositionally biased region" description="Acidic residues" evidence="5">
    <location>
        <begin position="880"/>
        <end position="892"/>
    </location>
</feature>
<dbReference type="VEuPathDB" id="FungiDB:C5L36_0D01470"/>
<dbReference type="GO" id="GO:1990316">
    <property type="term" value="C:Atg1/ULK1 kinase complex"/>
    <property type="evidence" value="ECO:0007669"/>
    <property type="project" value="InterPro"/>
</dbReference>
<feature type="compositionally biased region" description="Polar residues" evidence="5">
    <location>
        <begin position="747"/>
        <end position="765"/>
    </location>
</feature>
<dbReference type="PANTHER" id="PTHR13430:SF4">
    <property type="entry name" value="AUTOPHAGY-RELATED PROTEIN 13"/>
    <property type="match status" value="1"/>
</dbReference>
<organism evidence="7 8">
    <name type="scientific">Pichia kudriavzevii</name>
    <name type="common">Yeast</name>
    <name type="synonym">Issatchenkia orientalis</name>
    <dbReference type="NCBI Taxonomy" id="4909"/>
    <lineage>
        <taxon>Eukaryota</taxon>
        <taxon>Fungi</taxon>
        <taxon>Dikarya</taxon>
        <taxon>Ascomycota</taxon>
        <taxon>Saccharomycotina</taxon>
        <taxon>Pichiomycetes</taxon>
        <taxon>Pichiales</taxon>
        <taxon>Pichiaceae</taxon>
        <taxon>Pichia</taxon>
    </lineage>
</organism>